<dbReference type="Proteomes" id="UP000016933">
    <property type="component" value="Unassembled WGS sequence"/>
</dbReference>
<reference evidence="1 2" key="2">
    <citation type="journal article" date="2012" name="PLoS Pathog.">
        <title>Diverse lifestyles and strategies of plant pathogenesis encoded in the genomes of eighteen Dothideomycetes fungi.</title>
        <authorList>
            <person name="Ohm R.A."/>
            <person name="Feau N."/>
            <person name="Henrissat B."/>
            <person name="Schoch C.L."/>
            <person name="Horwitz B.A."/>
            <person name="Barry K.W."/>
            <person name="Condon B.J."/>
            <person name="Copeland A.C."/>
            <person name="Dhillon B."/>
            <person name="Glaser F."/>
            <person name="Hesse C.N."/>
            <person name="Kosti I."/>
            <person name="LaButti K."/>
            <person name="Lindquist E.A."/>
            <person name="Lucas S."/>
            <person name="Salamov A.A."/>
            <person name="Bradshaw R.E."/>
            <person name="Ciuffetti L."/>
            <person name="Hamelin R.C."/>
            <person name="Kema G.H.J."/>
            <person name="Lawrence C."/>
            <person name="Scott J.A."/>
            <person name="Spatafora J.W."/>
            <person name="Turgeon B.G."/>
            <person name="de Wit P.J.G.M."/>
            <person name="Zhong S."/>
            <person name="Goodwin S.B."/>
            <person name="Grigoriev I.V."/>
        </authorList>
    </citation>
    <scope>NUCLEOTIDE SEQUENCE [LARGE SCALE GENOMIC DNA]</scope>
    <source>
        <strain evidence="2">NZE10 / CBS 128990</strain>
    </source>
</reference>
<dbReference type="EMBL" id="KB446539">
    <property type="protein sequence ID" value="EME44672.1"/>
    <property type="molecule type" value="Genomic_DNA"/>
</dbReference>
<evidence type="ECO:0000313" key="2">
    <source>
        <dbReference type="Proteomes" id="UP000016933"/>
    </source>
</evidence>
<name>N1PMP6_DOTSN</name>
<keyword evidence="2" id="KW-1185">Reference proteome</keyword>
<evidence type="ECO:0000313" key="1">
    <source>
        <dbReference type="EMBL" id="EME44672.1"/>
    </source>
</evidence>
<gene>
    <name evidence="1" type="ORF">DOTSEDRAFT_44816</name>
</gene>
<sequence>MFDVGLELDLKCSRHHHITLRRTQDVITPAQRKPDISPVARHWSSRDCGCRCQDLPDST</sequence>
<protein>
    <submittedName>
        <fullName evidence="1">Uncharacterized protein</fullName>
    </submittedName>
</protein>
<dbReference type="HOGENOM" id="CLU_2960718_0_0_1"/>
<accession>N1PMP6</accession>
<dbReference type="AlphaFoldDB" id="N1PMP6"/>
<organism evidence="1 2">
    <name type="scientific">Dothistroma septosporum (strain NZE10 / CBS 128990)</name>
    <name type="common">Red band needle blight fungus</name>
    <name type="synonym">Mycosphaerella pini</name>
    <dbReference type="NCBI Taxonomy" id="675120"/>
    <lineage>
        <taxon>Eukaryota</taxon>
        <taxon>Fungi</taxon>
        <taxon>Dikarya</taxon>
        <taxon>Ascomycota</taxon>
        <taxon>Pezizomycotina</taxon>
        <taxon>Dothideomycetes</taxon>
        <taxon>Dothideomycetidae</taxon>
        <taxon>Mycosphaerellales</taxon>
        <taxon>Mycosphaerellaceae</taxon>
        <taxon>Dothistroma</taxon>
    </lineage>
</organism>
<reference evidence="2" key="1">
    <citation type="journal article" date="2012" name="PLoS Genet.">
        <title>The genomes of the fungal plant pathogens Cladosporium fulvum and Dothistroma septosporum reveal adaptation to different hosts and lifestyles but also signatures of common ancestry.</title>
        <authorList>
            <person name="de Wit P.J.G.M."/>
            <person name="van der Burgt A."/>
            <person name="Oekmen B."/>
            <person name="Stergiopoulos I."/>
            <person name="Abd-Elsalam K.A."/>
            <person name="Aerts A.L."/>
            <person name="Bahkali A.H."/>
            <person name="Beenen H.G."/>
            <person name="Chettri P."/>
            <person name="Cox M.P."/>
            <person name="Datema E."/>
            <person name="de Vries R.P."/>
            <person name="Dhillon B."/>
            <person name="Ganley A.R."/>
            <person name="Griffiths S.A."/>
            <person name="Guo Y."/>
            <person name="Hamelin R.C."/>
            <person name="Henrissat B."/>
            <person name="Kabir M.S."/>
            <person name="Jashni M.K."/>
            <person name="Kema G."/>
            <person name="Klaubauf S."/>
            <person name="Lapidus A."/>
            <person name="Levasseur A."/>
            <person name="Lindquist E."/>
            <person name="Mehrabi R."/>
            <person name="Ohm R.A."/>
            <person name="Owen T.J."/>
            <person name="Salamov A."/>
            <person name="Schwelm A."/>
            <person name="Schijlen E."/>
            <person name="Sun H."/>
            <person name="van den Burg H.A."/>
            <person name="van Ham R.C.H.J."/>
            <person name="Zhang S."/>
            <person name="Goodwin S.B."/>
            <person name="Grigoriev I.V."/>
            <person name="Collemare J."/>
            <person name="Bradshaw R.E."/>
        </authorList>
    </citation>
    <scope>NUCLEOTIDE SEQUENCE [LARGE SCALE GENOMIC DNA]</scope>
    <source>
        <strain evidence="2">NZE10 / CBS 128990</strain>
    </source>
</reference>
<proteinExistence type="predicted"/>